<organism evidence="2 3">
    <name type="scientific">Mycena chlorophos</name>
    <name type="common">Agaric fungus</name>
    <name type="synonym">Agaricus chlorophos</name>
    <dbReference type="NCBI Taxonomy" id="658473"/>
    <lineage>
        <taxon>Eukaryota</taxon>
        <taxon>Fungi</taxon>
        <taxon>Dikarya</taxon>
        <taxon>Basidiomycota</taxon>
        <taxon>Agaricomycotina</taxon>
        <taxon>Agaricomycetes</taxon>
        <taxon>Agaricomycetidae</taxon>
        <taxon>Agaricales</taxon>
        <taxon>Marasmiineae</taxon>
        <taxon>Mycenaceae</taxon>
        <taxon>Mycena</taxon>
    </lineage>
</organism>
<evidence type="ECO:0000256" key="1">
    <source>
        <dbReference type="SAM" id="MobiDB-lite"/>
    </source>
</evidence>
<name>A0ABQ0L014_MYCCL</name>
<protein>
    <submittedName>
        <fullName evidence="2">Uncharacterized protein</fullName>
    </submittedName>
</protein>
<feature type="region of interest" description="Disordered" evidence="1">
    <location>
        <begin position="102"/>
        <end position="126"/>
    </location>
</feature>
<sequence length="213" mass="24007">MSMQLRKLKSKTSTSGAGGGGGSLRLRLPSSLHSASSSSQTVDIALALPRNSFTETDYYRATKHEIHSPVSFATLYGPRAEEDTRRATTSRIYLNHAETFDFEEEEDNEVEREDYEEADRDDAEVAADGKKPTVGVPLASVENGSSKRPRKISSLLQTLRDSMLRKLPERRWVHARLLTRLACNYKDTEYNASMSCCEPFLLRIICRDSERKL</sequence>
<keyword evidence="3" id="KW-1185">Reference proteome</keyword>
<reference evidence="2" key="1">
    <citation type="submission" date="2014-09" db="EMBL/GenBank/DDBJ databases">
        <title>Genome sequence of the luminous mushroom Mycena chlorophos for searching fungal bioluminescence genes.</title>
        <authorList>
            <person name="Tanaka Y."/>
            <person name="Kasuga D."/>
            <person name="Oba Y."/>
            <person name="Hase S."/>
            <person name="Sato K."/>
            <person name="Oba Y."/>
            <person name="Sakakibara Y."/>
        </authorList>
    </citation>
    <scope>NUCLEOTIDE SEQUENCE</scope>
</reference>
<dbReference type="Proteomes" id="UP000815677">
    <property type="component" value="Unassembled WGS sequence"/>
</dbReference>
<feature type="compositionally biased region" description="Basic residues" evidence="1">
    <location>
        <begin position="1"/>
        <end position="10"/>
    </location>
</feature>
<evidence type="ECO:0000313" key="2">
    <source>
        <dbReference type="EMBL" id="GAT44495.1"/>
    </source>
</evidence>
<accession>A0ABQ0L014</accession>
<gene>
    <name evidence="2" type="ORF">MCHLO_02113</name>
</gene>
<feature type="region of interest" description="Disordered" evidence="1">
    <location>
        <begin position="1"/>
        <end position="32"/>
    </location>
</feature>
<proteinExistence type="predicted"/>
<dbReference type="EMBL" id="DF839781">
    <property type="protein sequence ID" value="GAT44495.1"/>
    <property type="molecule type" value="Genomic_DNA"/>
</dbReference>
<feature type="compositionally biased region" description="Acidic residues" evidence="1">
    <location>
        <begin position="102"/>
        <end position="125"/>
    </location>
</feature>
<evidence type="ECO:0000313" key="3">
    <source>
        <dbReference type="Proteomes" id="UP000815677"/>
    </source>
</evidence>